<protein>
    <submittedName>
        <fullName evidence="6">Carboxypeptidase regulatory-like domain-containing protein</fullName>
    </submittedName>
</protein>
<feature type="chain" id="PRO_5011731461" evidence="4">
    <location>
        <begin position="19"/>
        <end position="440"/>
    </location>
</feature>
<proteinExistence type="predicted"/>
<evidence type="ECO:0000256" key="2">
    <source>
        <dbReference type="ARBA" id="ARBA00022525"/>
    </source>
</evidence>
<gene>
    <name evidence="6" type="ORF">SAMN05421837_10714</name>
</gene>
<dbReference type="RefSeq" id="WP_086681332.1">
    <property type="nucleotide sequence ID" value="NZ_FNUJ01000007.1"/>
</dbReference>
<organism evidence="6 7">
    <name type="scientific">Amycolatopsis pretoriensis</name>
    <dbReference type="NCBI Taxonomy" id="218821"/>
    <lineage>
        <taxon>Bacteria</taxon>
        <taxon>Bacillati</taxon>
        <taxon>Actinomycetota</taxon>
        <taxon>Actinomycetes</taxon>
        <taxon>Pseudonocardiales</taxon>
        <taxon>Pseudonocardiaceae</taxon>
        <taxon>Amycolatopsis</taxon>
    </lineage>
</organism>
<feature type="domain" description="SD-repeat containing protein B" evidence="5">
    <location>
        <begin position="139"/>
        <end position="209"/>
    </location>
</feature>
<dbReference type="AlphaFoldDB" id="A0A1H5R807"/>
<evidence type="ECO:0000256" key="4">
    <source>
        <dbReference type="SAM" id="SignalP"/>
    </source>
</evidence>
<keyword evidence="6" id="KW-0121">Carboxypeptidase</keyword>
<dbReference type="Gene3D" id="2.60.40.10">
    <property type="entry name" value="Immunoglobulins"/>
    <property type="match status" value="1"/>
</dbReference>
<dbReference type="EMBL" id="FNUJ01000007">
    <property type="protein sequence ID" value="SEF33721.1"/>
    <property type="molecule type" value="Genomic_DNA"/>
</dbReference>
<keyword evidence="6" id="KW-0645">Protease</keyword>
<dbReference type="InterPro" id="IPR013783">
    <property type="entry name" value="Ig-like_fold"/>
</dbReference>
<comment type="subcellular location">
    <subcellularLocation>
        <location evidence="1">Secreted</location>
    </subcellularLocation>
</comment>
<accession>A0A1H5R807</accession>
<evidence type="ECO:0000313" key="7">
    <source>
        <dbReference type="Proteomes" id="UP000198878"/>
    </source>
</evidence>
<name>A0A1H5R807_9PSEU</name>
<dbReference type="GO" id="GO:0004180">
    <property type="term" value="F:carboxypeptidase activity"/>
    <property type="evidence" value="ECO:0007669"/>
    <property type="project" value="UniProtKB-KW"/>
</dbReference>
<dbReference type="SUPFAM" id="SSF117074">
    <property type="entry name" value="Hypothetical protein PA1324"/>
    <property type="match status" value="1"/>
</dbReference>
<evidence type="ECO:0000256" key="3">
    <source>
        <dbReference type="ARBA" id="ARBA00022729"/>
    </source>
</evidence>
<keyword evidence="7" id="KW-1185">Reference proteome</keyword>
<dbReference type="GO" id="GO:0005975">
    <property type="term" value="P:carbohydrate metabolic process"/>
    <property type="evidence" value="ECO:0007669"/>
    <property type="project" value="UniProtKB-ARBA"/>
</dbReference>
<sequence>MALAVLVAVVGWAVPAAAAGYDLRGTAVVEDGLYLPGDHVTVKYTITNVGDTTVYRAHGFAGVVDGTSFFVESGWGDLGSSGGADFAPGESREYAITGSIGHPSAGPAKLRLSVDVIDGVTPPLAVADVTIPVAEGSSAIGGQVFGDADQDGVADPGEGLAGAHVQLYGYGVRETATTGPDGRFSFPDLAPGEYSLYTSDAPGGWLTLGGSGTVRLDGTVPVVDVPLRAVRPLSETLRAKLSLDKESYHAGDPAVMTVKLVNTGSRVVSGLYGSCDGVGYGRDLAITSAGWGELDYFGAGATIRPGETRVFRVPGTVRDVSGSWGFLEQYCDFGNEKAYAGAPVGRDTAKVTGRTGTSTGRIVTEAGDGLAGQVVKATDVDTHRVLTATTGADGTLTFTGPAGRYELSVRGPWVLDGPSPVYVVAAPLNGNGWVFTRHPA</sequence>
<keyword evidence="6" id="KW-0378">Hydrolase</keyword>
<keyword evidence="3 4" id="KW-0732">Signal</keyword>
<evidence type="ECO:0000313" key="6">
    <source>
        <dbReference type="EMBL" id="SEF33721.1"/>
    </source>
</evidence>
<dbReference type="Pfam" id="PF17210">
    <property type="entry name" value="SdrD_B"/>
    <property type="match status" value="1"/>
</dbReference>
<evidence type="ECO:0000259" key="5">
    <source>
        <dbReference type="Pfam" id="PF17210"/>
    </source>
</evidence>
<keyword evidence="2" id="KW-0964">Secreted</keyword>
<evidence type="ECO:0000256" key="1">
    <source>
        <dbReference type="ARBA" id="ARBA00004613"/>
    </source>
</evidence>
<dbReference type="SUPFAM" id="SSF49478">
    <property type="entry name" value="Cna protein B-type domain"/>
    <property type="match status" value="1"/>
</dbReference>
<dbReference type="GO" id="GO:0005576">
    <property type="term" value="C:extracellular region"/>
    <property type="evidence" value="ECO:0007669"/>
    <property type="project" value="UniProtKB-SubCell"/>
</dbReference>
<reference evidence="7" key="1">
    <citation type="submission" date="2016-10" db="EMBL/GenBank/DDBJ databases">
        <authorList>
            <person name="Varghese N."/>
            <person name="Submissions S."/>
        </authorList>
    </citation>
    <scope>NUCLEOTIDE SEQUENCE [LARGE SCALE GENOMIC DNA]</scope>
    <source>
        <strain evidence="7">DSM 44654</strain>
    </source>
</reference>
<dbReference type="Proteomes" id="UP000198878">
    <property type="component" value="Unassembled WGS sequence"/>
</dbReference>
<dbReference type="InterPro" id="IPR033764">
    <property type="entry name" value="Sdr_B"/>
</dbReference>
<feature type="signal peptide" evidence="4">
    <location>
        <begin position="1"/>
        <end position="18"/>
    </location>
</feature>
<dbReference type="STRING" id="218821.SAMN05421837_10714"/>
<dbReference type="OrthoDB" id="3694469at2"/>